<dbReference type="InterPro" id="IPR039793">
    <property type="entry name" value="UROS/Hem4"/>
</dbReference>
<dbReference type="SUPFAM" id="SSF69618">
    <property type="entry name" value="HemD-like"/>
    <property type="match status" value="1"/>
</dbReference>
<dbReference type="PANTHER" id="PTHR12390">
    <property type="entry name" value="UROPORPHYRINOGEN III SYNTHASE"/>
    <property type="match status" value="1"/>
</dbReference>
<dbReference type="GO" id="GO:0006780">
    <property type="term" value="P:uroporphyrinogen III biosynthetic process"/>
    <property type="evidence" value="ECO:0007669"/>
    <property type="project" value="InterPro"/>
</dbReference>
<sequence>MTLTGLTVLLTREVRDNGPLKARIIELGGQVVESPLISIQHVSDNLIEEAWFRLRKERLEGSLTLRGIAVTSANALAAAEHLLGSEEEGFFSPCFVVGERTARAAAQMGLKAIHPEGVKNALGLAAYLCTKAVMLGTYARTSSTAYTEQPRNNWLLWLRGQMADEAFRSELERHGWIVDDIVCYETILREVSQSAWAQVSRAPRVAVVFYSPSAVQAFVKSSVVHEDPLTEVPMFIAVGETTKVALLKNGLGPNVAALSPTIEGVLDAIVQVNERSSFA</sequence>
<dbReference type="InterPro" id="IPR036108">
    <property type="entry name" value="4pyrrol_syn_uPrphyn_synt_sf"/>
</dbReference>
<dbReference type="KEGG" id="afx:JZ786_15455"/>
<proteinExistence type="predicted"/>
<evidence type="ECO:0000259" key="1">
    <source>
        <dbReference type="Pfam" id="PF02602"/>
    </source>
</evidence>
<dbReference type="PANTHER" id="PTHR12390:SF0">
    <property type="entry name" value="UROPORPHYRINOGEN-III SYNTHASE"/>
    <property type="match status" value="1"/>
</dbReference>
<gene>
    <name evidence="2" type="ORF">JZ786_15455</name>
</gene>
<dbReference type="Gene3D" id="3.40.50.10090">
    <property type="match status" value="2"/>
</dbReference>
<dbReference type="EMBL" id="CP071182">
    <property type="protein sequence ID" value="QSO45929.1"/>
    <property type="molecule type" value="Genomic_DNA"/>
</dbReference>
<dbReference type="RefSeq" id="WP_206655301.1">
    <property type="nucleotide sequence ID" value="NZ_CP071182.1"/>
</dbReference>
<keyword evidence="3" id="KW-1185">Reference proteome</keyword>
<dbReference type="Pfam" id="PF02602">
    <property type="entry name" value="HEM4"/>
    <property type="match status" value="1"/>
</dbReference>
<accession>A0A9X7VWI3</accession>
<dbReference type="GO" id="GO:0005829">
    <property type="term" value="C:cytosol"/>
    <property type="evidence" value="ECO:0007669"/>
    <property type="project" value="TreeGrafter"/>
</dbReference>
<protein>
    <submittedName>
        <fullName evidence="2">Uroporphyrinogen-III synthase</fullName>
    </submittedName>
</protein>
<reference evidence="2 3" key="1">
    <citation type="submission" date="2021-02" db="EMBL/GenBank/DDBJ databases">
        <title>Alicyclobacillus curvatus sp. nov. and Alicyclobacillus mengziensis sp. nov., two acidophilic bacteria isolated from acid mine drainage.</title>
        <authorList>
            <person name="Huang Y."/>
        </authorList>
    </citation>
    <scope>NUCLEOTIDE SEQUENCE [LARGE SCALE GENOMIC DNA]</scope>
    <source>
        <strain evidence="2 3">S30H14</strain>
    </source>
</reference>
<evidence type="ECO:0000313" key="3">
    <source>
        <dbReference type="Proteomes" id="UP000663505"/>
    </source>
</evidence>
<evidence type="ECO:0000313" key="2">
    <source>
        <dbReference type="EMBL" id="QSO45929.1"/>
    </source>
</evidence>
<organism evidence="2 3">
    <name type="scientific">Alicyclobacillus mengziensis</name>
    <dbReference type="NCBI Taxonomy" id="2931921"/>
    <lineage>
        <taxon>Bacteria</taxon>
        <taxon>Bacillati</taxon>
        <taxon>Bacillota</taxon>
        <taxon>Bacilli</taxon>
        <taxon>Bacillales</taxon>
        <taxon>Alicyclobacillaceae</taxon>
        <taxon>Alicyclobacillus</taxon>
    </lineage>
</organism>
<feature type="domain" description="Tetrapyrrole biosynthesis uroporphyrinogen III synthase" evidence="1">
    <location>
        <begin position="20"/>
        <end position="266"/>
    </location>
</feature>
<name>A0A9X7VWI3_9BACL</name>
<dbReference type="AlphaFoldDB" id="A0A9X7VWI3"/>
<dbReference type="Proteomes" id="UP000663505">
    <property type="component" value="Chromosome"/>
</dbReference>
<dbReference type="InterPro" id="IPR003754">
    <property type="entry name" value="4pyrrol_synth_uPrphyn_synth"/>
</dbReference>
<dbReference type="CDD" id="cd06578">
    <property type="entry name" value="HemD"/>
    <property type="match status" value="1"/>
</dbReference>
<dbReference type="GO" id="GO:0004852">
    <property type="term" value="F:uroporphyrinogen-III synthase activity"/>
    <property type="evidence" value="ECO:0007669"/>
    <property type="project" value="InterPro"/>
</dbReference>